<gene>
    <name evidence="2" type="ORF">HZF10_09330</name>
</gene>
<dbReference type="EMBL" id="JACBJI010000003">
    <property type="protein sequence ID" value="NYA71120.1"/>
    <property type="molecule type" value="Genomic_DNA"/>
</dbReference>
<comment type="caution">
    <text evidence="2">The sequence shown here is derived from an EMBL/GenBank/DDBJ whole genome shotgun (WGS) entry which is preliminary data.</text>
</comment>
<evidence type="ECO:0008006" key="4">
    <source>
        <dbReference type="Google" id="ProtNLM"/>
    </source>
</evidence>
<accession>A0A7Y8Y4F9</accession>
<feature type="chain" id="PRO_5031286605" description="C1q domain-containing protein" evidence="1">
    <location>
        <begin position="18"/>
        <end position="231"/>
    </location>
</feature>
<dbReference type="Proteomes" id="UP000535020">
    <property type="component" value="Unassembled WGS sequence"/>
</dbReference>
<evidence type="ECO:0000313" key="3">
    <source>
        <dbReference type="Proteomes" id="UP000535020"/>
    </source>
</evidence>
<dbReference type="RefSeq" id="WP_176005925.1">
    <property type="nucleotide sequence ID" value="NZ_JABWMI010000010.1"/>
</dbReference>
<sequence length="231" mass="24705">MKGFLMFLLLTSGWMSAQVGIGTTTPSSSAILQLESTDKTFVPPRMTNAQMVAIASPLNGSMVYNTTYNAMFVRTSNGWKNFFETSNASIVLNKTFSSGNNVVATANNTYANFPLASTDAMTIDNAIYTVTGAGKIKVAENGVYMITASFSVSNMPTGVRKYVIAVYQNSNIVGYLSRGTANLESTDEWGTSGSLSISAAQNDIIELKYVLNNAGATLDAKIFNIGITKLK</sequence>
<keyword evidence="1" id="KW-0732">Signal</keyword>
<reference evidence="2 3" key="1">
    <citation type="submission" date="2020-07" db="EMBL/GenBank/DDBJ databases">
        <authorList>
            <person name="Sun Q."/>
        </authorList>
    </citation>
    <scope>NUCLEOTIDE SEQUENCE [LARGE SCALE GENOMIC DNA]</scope>
    <source>
        <strain evidence="2 3">MAH-1</strain>
    </source>
</reference>
<proteinExistence type="predicted"/>
<organism evidence="2 3">
    <name type="scientific">Flavobacterium agri</name>
    <dbReference type="NCBI Taxonomy" id="2743471"/>
    <lineage>
        <taxon>Bacteria</taxon>
        <taxon>Pseudomonadati</taxon>
        <taxon>Bacteroidota</taxon>
        <taxon>Flavobacteriia</taxon>
        <taxon>Flavobacteriales</taxon>
        <taxon>Flavobacteriaceae</taxon>
        <taxon>Flavobacterium</taxon>
    </lineage>
</organism>
<evidence type="ECO:0000313" key="2">
    <source>
        <dbReference type="EMBL" id="NYA71120.1"/>
    </source>
</evidence>
<dbReference type="AlphaFoldDB" id="A0A7Y8Y4F9"/>
<protein>
    <recommendedName>
        <fullName evidence="4">C1q domain-containing protein</fullName>
    </recommendedName>
</protein>
<keyword evidence="3" id="KW-1185">Reference proteome</keyword>
<feature type="signal peptide" evidence="1">
    <location>
        <begin position="1"/>
        <end position="17"/>
    </location>
</feature>
<evidence type="ECO:0000256" key="1">
    <source>
        <dbReference type="SAM" id="SignalP"/>
    </source>
</evidence>
<name>A0A7Y8Y4F9_9FLAO</name>